<gene>
    <name evidence="2" type="ORF">EG68_09760</name>
</gene>
<evidence type="ECO:0000313" key="2">
    <source>
        <dbReference type="EMBL" id="KAF7232553.1"/>
    </source>
</evidence>
<sequence length="1598" mass="170478">MIIRPSNTTVCTSATCDLPTLCRPSSLHSSSLPVKTVPFLPRVILSVQPSFPLSTAGSQTPFFQASSAVSTEAHQPVLSQQLANLHLPVLASNNSAVVSNPAITISNVQFCPLVLTATSKSQSSISISAPAPIHLQVASSPITSIGSSEVVTFSDKISAASSSPMPAVNVKCDGDLSPTITPTSIITSLVNKGHNQSTVTVASVVITPQCSGNMQSAFALRSSAHCTAATTNSVNPSSCSFLMDTSILGNQSSSAMHASHVPTPNLHTNATVEQSIFGAPFLPSQSPSDSRVLIQKPSNSAQMTQPTNSASVEPSSLTLVCASSKNVDPSPSASAHMIPKASTFVSDTFNTSHSLNSPKSKLVNLASSVTPNVRLLATSKPILTTTVSTASLSNALGNLPASTSPMKCSISNPVSIWSGVNNTPAVNPTNVFSVQTSHPLLVQTSSEAFAPANTADSSSMVTAVTNSLAPPSTVAPVGASAHLHGTTPTVLAFSLMSTTASSCNMSTTNFVTGSCALKQSAPTTSLVIRTHCNSTVPLSHGPSMPPVTATLASTSLLKPFSTGVTQNVSSPPAGIPTALPHIVPVSIAPAKFQSSAGICSTFSSVRTHPISTVTTARHGPTAIFSQTNRKRARKQQLASAFPNSMNAASPPVTVSSNSSGSNAVSNVPTIQQSSSANRSSSNFMTTVKSSVQTFQPTHQLHVTHSVPTAPTIATSLRPSLCSSDIGVKIACPINLSGMNTVNGTSSSINTTHGSFIGIRLVSVRANPVSAASNSCSVTHVTGAHLSTVSAPSTSGVGSRLIAINSSESSPLMPVPLSSCFSQCSTQFRITTAHTPSSELHPTQSATVYVLTSSAYPVVPSTTAPPVTITQSSPINTITADAPSTPVSSSSIYTAALMIPGGSAAGGMLQLRVRPPFSNSALITNASTSSLTPFLLEDSSCSVSNEVIHSSRTGHDECSKSHCLCCVRDALPQSNTPPLEMTDLLPVKQALHRTFITSSSSSLLHRHLLSPQNPIHVEPQHEQSNLPDKPTSDVSTDTGISDPCQRTLAESEVQFLPCNKSAKFKDQKFISIGDKTRIPTYKPMKQLLNEVTAAEEILRYEDSDEEGTGAPQALRLPRKQLRLDNEHSGKLATDVNMLNHGGKLLTESVLGVDPISGCEWVLTGLPTKPPITPRQHSFGVRTSGIWRPKSSHFLSASEIRLKLDSKFSLTRGLRYATYSKSFRHSDALLSTNCRRRRRRRAATTAMVDNQRITDASVDESATNTYSKASAMQCRLLHDLMTMRIKQKELQLLHFPLTASSVLSLTGWRALTCANNLDLLVYAEHQEILSLESLGTSLHDWLTPGLQHSTSERVTDSTSFQCIKTGSLQLSADRANPFMSYPHCDRSTSNIRYEPSFDRISTATTLSWSSNSQSFDHLDDELTRDLDKAFDLLKGISQRKRHLVKSIQHLQRLTRNIVDYFRPEAIQHAGDMDEQVDTSTSFSAYVKSPTLTARTVAVRRSTRNSSPVHLSSQPHDRSVEEHRLGEFLPFNACPVQRIKLHKLRSSPINRIFPYPANCLFPTTARVQLAKCFAREFPYIQFTQFMQLNFASVYVKQLWMK</sequence>
<dbReference type="OrthoDB" id="5842926at2759"/>
<feature type="region of interest" description="Disordered" evidence="1">
    <location>
        <begin position="641"/>
        <end position="682"/>
    </location>
</feature>
<reference evidence="2" key="1">
    <citation type="submission" date="2019-07" db="EMBL/GenBank/DDBJ databases">
        <title>Annotation for the trematode Paragonimus miyazaki's.</title>
        <authorList>
            <person name="Choi Y.-J."/>
        </authorList>
    </citation>
    <scope>NUCLEOTIDE SEQUENCE</scope>
    <source>
        <strain evidence="2">Japan</strain>
    </source>
</reference>
<accession>A0A8S9YBS2</accession>
<evidence type="ECO:0000313" key="3">
    <source>
        <dbReference type="Proteomes" id="UP000822476"/>
    </source>
</evidence>
<feature type="region of interest" description="Disordered" evidence="1">
    <location>
        <begin position="1016"/>
        <end position="1041"/>
    </location>
</feature>
<keyword evidence="3" id="KW-1185">Reference proteome</keyword>
<dbReference type="Proteomes" id="UP000822476">
    <property type="component" value="Unassembled WGS sequence"/>
</dbReference>
<protein>
    <submittedName>
        <fullName evidence="2">Uncharacterized protein</fullName>
    </submittedName>
</protein>
<feature type="compositionally biased region" description="Polar residues" evidence="1">
    <location>
        <begin position="1021"/>
        <end position="1038"/>
    </location>
</feature>
<organism evidence="2 3">
    <name type="scientific">Paragonimus skrjabini miyazakii</name>
    <dbReference type="NCBI Taxonomy" id="59628"/>
    <lineage>
        <taxon>Eukaryota</taxon>
        <taxon>Metazoa</taxon>
        <taxon>Spiralia</taxon>
        <taxon>Lophotrochozoa</taxon>
        <taxon>Platyhelminthes</taxon>
        <taxon>Trematoda</taxon>
        <taxon>Digenea</taxon>
        <taxon>Plagiorchiida</taxon>
        <taxon>Troglotremata</taxon>
        <taxon>Troglotrematidae</taxon>
        <taxon>Paragonimus</taxon>
    </lineage>
</organism>
<evidence type="ECO:0000256" key="1">
    <source>
        <dbReference type="SAM" id="MobiDB-lite"/>
    </source>
</evidence>
<name>A0A8S9YBS2_9TREM</name>
<feature type="compositionally biased region" description="Low complexity" evidence="1">
    <location>
        <begin position="647"/>
        <end position="682"/>
    </location>
</feature>
<comment type="caution">
    <text evidence="2">The sequence shown here is derived from an EMBL/GenBank/DDBJ whole genome shotgun (WGS) entry which is preliminary data.</text>
</comment>
<dbReference type="EMBL" id="JTDE01021728">
    <property type="protein sequence ID" value="KAF7232553.1"/>
    <property type="molecule type" value="Genomic_DNA"/>
</dbReference>
<proteinExistence type="predicted"/>